<evidence type="ECO:0000259" key="4">
    <source>
        <dbReference type="PROSITE" id="PS01124"/>
    </source>
</evidence>
<dbReference type="InterPro" id="IPR035418">
    <property type="entry name" value="AraC-bd_2"/>
</dbReference>
<dbReference type="SUPFAM" id="SSF46689">
    <property type="entry name" value="Homeodomain-like"/>
    <property type="match status" value="1"/>
</dbReference>
<evidence type="ECO:0000256" key="1">
    <source>
        <dbReference type="ARBA" id="ARBA00023015"/>
    </source>
</evidence>
<keyword evidence="3" id="KW-0804">Transcription</keyword>
<dbReference type="Pfam" id="PF12833">
    <property type="entry name" value="HTH_18"/>
    <property type="match status" value="1"/>
</dbReference>
<dbReference type="Gene3D" id="1.10.10.60">
    <property type="entry name" value="Homeodomain-like"/>
    <property type="match status" value="1"/>
</dbReference>
<name>A0ABW9ESH8_9BURK</name>
<dbReference type="EMBL" id="JAQQCL010000066">
    <property type="protein sequence ID" value="MFM0721953.1"/>
    <property type="molecule type" value="Genomic_DNA"/>
</dbReference>
<feature type="domain" description="HTH araC/xylS-type" evidence="4">
    <location>
        <begin position="225"/>
        <end position="325"/>
    </location>
</feature>
<dbReference type="InterPro" id="IPR009057">
    <property type="entry name" value="Homeodomain-like_sf"/>
</dbReference>
<dbReference type="Proteomes" id="UP001629392">
    <property type="component" value="Unassembled WGS sequence"/>
</dbReference>
<keyword evidence="2" id="KW-0238">DNA-binding</keyword>
<sequence>MNSLTNSCNADVPRMLSVSTSGLDPRLQLDAWEDAVVKLHGSLRFERKNGLGYLGRLRARQDANFQFVEFEGNTASSTRTAAHAASDAIHRFEIMVGVAGECVVQHCGNRALLTPGRILLVDMSKPHAMTYGEGVSIALIACNRALLEGRLPDVSSACGLLLPVENPIASVLHAYVMGVSQGVERLQDHQFRYTMAQMLDLVTLMLDGQTDLRGQANVTQLALLRRLKQHIHQHLLDDTLSIEDIARANSISSRYMQKLFRLEGTSPSDYLLEARLMRARALLKESPPRQSVASVAYSSGFTNASHFSTAYKRRFGYSPRDELLQP</sequence>
<evidence type="ECO:0000256" key="3">
    <source>
        <dbReference type="ARBA" id="ARBA00023163"/>
    </source>
</evidence>
<gene>
    <name evidence="5" type="ORF">PQQ73_37335</name>
</gene>
<evidence type="ECO:0000256" key="2">
    <source>
        <dbReference type="ARBA" id="ARBA00023125"/>
    </source>
</evidence>
<dbReference type="Pfam" id="PF14525">
    <property type="entry name" value="AraC_binding_2"/>
    <property type="match status" value="1"/>
</dbReference>
<accession>A0ABW9ESH8</accession>
<protein>
    <submittedName>
        <fullName evidence="5">Helix-turn-helix domain-containing protein</fullName>
    </submittedName>
</protein>
<dbReference type="SMART" id="SM00342">
    <property type="entry name" value="HTH_ARAC"/>
    <property type="match status" value="1"/>
</dbReference>
<proteinExistence type="predicted"/>
<evidence type="ECO:0000313" key="6">
    <source>
        <dbReference type="Proteomes" id="UP001629392"/>
    </source>
</evidence>
<dbReference type="InterPro" id="IPR018060">
    <property type="entry name" value="HTH_AraC"/>
</dbReference>
<dbReference type="PROSITE" id="PS00041">
    <property type="entry name" value="HTH_ARAC_FAMILY_1"/>
    <property type="match status" value="1"/>
</dbReference>
<keyword evidence="6" id="KW-1185">Reference proteome</keyword>
<dbReference type="PANTHER" id="PTHR46796:SF6">
    <property type="entry name" value="ARAC SUBFAMILY"/>
    <property type="match status" value="1"/>
</dbReference>
<reference evidence="5 6" key="1">
    <citation type="journal article" date="2024" name="Chem. Sci.">
        <title>Discovery of megapolipeptins by genome mining of a Burkholderiales bacteria collection.</title>
        <authorList>
            <person name="Paulo B.S."/>
            <person name="Recchia M.J.J."/>
            <person name="Lee S."/>
            <person name="Fergusson C.H."/>
            <person name="Romanowski S.B."/>
            <person name="Hernandez A."/>
            <person name="Krull N."/>
            <person name="Liu D.Y."/>
            <person name="Cavanagh H."/>
            <person name="Bos A."/>
            <person name="Gray C.A."/>
            <person name="Murphy B.T."/>
            <person name="Linington R.G."/>
            <person name="Eustaquio A.S."/>
        </authorList>
    </citation>
    <scope>NUCLEOTIDE SEQUENCE [LARGE SCALE GENOMIC DNA]</scope>
    <source>
        <strain evidence="5 6">RL17-350-BIC-E</strain>
    </source>
</reference>
<keyword evidence="1" id="KW-0805">Transcription regulation</keyword>
<dbReference type="InterPro" id="IPR018062">
    <property type="entry name" value="HTH_AraC-typ_CS"/>
</dbReference>
<dbReference type="RefSeq" id="WP_175130978.1">
    <property type="nucleotide sequence ID" value="NZ_JAQQCL010000066.1"/>
</dbReference>
<organism evidence="5 6">
    <name type="scientific">Paraburkholderia strydomiana</name>
    <dbReference type="NCBI Taxonomy" id="1245417"/>
    <lineage>
        <taxon>Bacteria</taxon>
        <taxon>Pseudomonadati</taxon>
        <taxon>Pseudomonadota</taxon>
        <taxon>Betaproteobacteria</taxon>
        <taxon>Burkholderiales</taxon>
        <taxon>Burkholderiaceae</taxon>
        <taxon>Paraburkholderia</taxon>
    </lineage>
</organism>
<dbReference type="InterPro" id="IPR050204">
    <property type="entry name" value="AraC_XylS_family_regulators"/>
</dbReference>
<comment type="caution">
    <text evidence="5">The sequence shown here is derived from an EMBL/GenBank/DDBJ whole genome shotgun (WGS) entry which is preliminary data.</text>
</comment>
<dbReference type="PROSITE" id="PS01124">
    <property type="entry name" value="HTH_ARAC_FAMILY_2"/>
    <property type="match status" value="1"/>
</dbReference>
<evidence type="ECO:0000313" key="5">
    <source>
        <dbReference type="EMBL" id="MFM0721953.1"/>
    </source>
</evidence>
<dbReference type="PANTHER" id="PTHR46796">
    <property type="entry name" value="HTH-TYPE TRANSCRIPTIONAL ACTIVATOR RHAS-RELATED"/>
    <property type="match status" value="1"/>
</dbReference>